<keyword evidence="2" id="KW-1185">Reference proteome</keyword>
<name>A0A7W0CH98_9ACTN</name>
<sequence length="331" mass="34950">MESVLGARVVDWVPVRPWAVARVLLDDGRRVVVKGDRGVHRTAGRPEREAAALRLLAEGLGVVVAPGVLAAGSSWVVMEDLSPRVALDGLIRRDGVGPHRGRLEAFARVLGTLGAVSAGRVSSFGPREWPPAGLPAGLLEAGVALEGAALREFGLAVGVLAEPGPFEALSHGDAEANNVLVCALGEPDERLIDFELSGRAHAVLDAVGFHVPGPAWMAVGGAGEVYRRALAAGVAQAEDDRVYGEALGAACLMWAVARLRRWPVLDGRPAGDDSRVQLVSTLEAAAGVAQVWRVWPALSGWAWRVSAWLRRRWADADVDVAALAPYTVRRG</sequence>
<proteinExistence type="predicted"/>
<dbReference type="EMBL" id="JACDUR010000002">
    <property type="protein sequence ID" value="MBA2891150.1"/>
    <property type="molecule type" value="Genomic_DNA"/>
</dbReference>
<dbReference type="SUPFAM" id="SSF56112">
    <property type="entry name" value="Protein kinase-like (PK-like)"/>
    <property type="match status" value="1"/>
</dbReference>
<evidence type="ECO:0000313" key="1">
    <source>
        <dbReference type="EMBL" id="MBA2891150.1"/>
    </source>
</evidence>
<evidence type="ECO:0008006" key="3">
    <source>
        <dbReference type="Google" id="ProtNLM"/>
    </source>
</evidence>
<gene>
    <name evidence="1" type="ORF">HNR30_002491</name>
</gene>
<reference evidence="1 2" key="1">
    <citation type="submission" date="2020-07" db="EMBL/GenBank/DDBJ databases">
        <title>Genomic Encyclopedia of Type Strains, Phase IV (KMG-IV): sequencing the most valuable type-strain genomes for metagenomic binning, comparative biology and taxonomic classification.</title>
        <authorList>
            <person name="Goeker M."/>
        </authorList>
    </citation>
    <scope>NUCLEOTIDE SEQUENCE [LARGE SCALE GENOMIC DNA]</scope>
    <source>
        <strain evidence="1 2">DSM 45533</strain>
    </source>
</reference>
<dbReference type="RefSeq" id="WP_181609898.1">
    <property type="nucleotide sequence ID" value="NZ_BAABAM010000012.1"/>
</dbReference>
<dbReference type="Proteomes" id="UP000530928">
    <property type="component" value="Unassembled WGS sequence"/>
</dbReference>
<dbReference type="InterPro" id="IPR011009">
    <property type="entry name" value="Kinase-like_dom_sf"/>
</dbReference>
<dbReference type="AlphaFoldDB" id="A0A7W0CH98"/>
<protein>
    <recommendedName>
        <fullName evidence="3">Aminoglycoside phosphotransferase domain-containing protein</fullName>
    </recommendedName>
</protein>
<evidence type="ECO:0000313" key="2">
    <source>
        <dbReference type="Proteomes" id="UP000530928"/>
    </source>
</evidence>
<organism evidence="1 2">
    <name type="scientific">Nonomuraea soli</name>
    <dbReference type="NCBI Taxonomy" id="1032476"/>
    <lineage>
        <taxon>Bacteria</taxon>
        <taxon>Bacillati</taxon>
        <taxon>Actinomycetota</taxon>
        <taxon>Actinomycetes</taxon>
        <taxon>Streptosporangiales</taxon>
        <taxon>Streptosporangiaceae</taxon>
        <taxon>Nonomuraea</taxon>
    </lineage>
</organism>
<accession>A0A7W0CH98</accession>
<comment type="caution">
    <text evidence="1">The sequence shown here is derived from an EMBL/GenBank/DDBJ whole genome shotgun (WGS) entry which is preliminary data.</text>
</comment>
<dbReference type="Gene3D" id="3.30.200.20">
    <property type="entry name" value="Phosphorylase Kinase, domain 1"/>
    <property type="match status" value="1"/>
</dbReference>